<keyword evidence="10" id="KW-0626">Porin</keyword>
<dbReference type="InterPro" id="IPR049712">
    <property type="entry name" value="Poly_export"/>
</dbReference>
<keyword evidence="13" id="KW-0998">Cell outer membrane</keyword>
<feature type="domain" description="Polysaccharide export protein N-terminal" evidence="16">
    <location>
        <begin position="39"/>
        <end position="114"/>
    </location>
</feature>
<dbReference type="GO" id="GO:0009279">
    <property type="term" value="C:cell outer membrane"/>
    <property type="evidence" value="ECO:0007669"/>
    <property type="project" value="UniProtKB-SubCell"/>
</dbReference>
<feature type="domain" description="Soluble ligand binding" evidence="17">
    <location>
        <begin position="206"/>
        <end position="258"/>
    </location>
</feature>
<evidence type="ECO:0000256" key="9">
    <source>
        <dbReference type="ARBA" id="ARBA00023065"/>
    </source>
</evidence>
<evidence type="ECO:0000256" key="7">
    <source>
        <dbReference type="ARBA" id="ARBA00022729"/>
    </source>
</evidence>
<keyword evidence="8" id="KW-0625">Polysaccharide transport</keyword>
<reference evidence="19 20" key="1">
    <citation type="submission" date="2020-07" db="EMBL/GenBank/DDBJ databases">
        <title>Genomic Encyclopedia of Archaeal and Bacterial Type Strains, Phase II (KMG-II): from individual species to whole genera.</title>
        <authorList>
            <person name="Goeker M."/>
        </authorList>
    </citation>
    <scope>NUCLEOTIDE SEQUENCE [LARGE SCALE GENOMIC DNA]</scope>
    <source>
        <strain evidence="19 20">DSM 21226</strain>
    </source>
</reference>
<dbReference type="Pfam" id="PF02563">
    <property type="entry name" value="Poly_export"/>
    <property type="match status" value="1"/>
</dbReference>
<dbReference type="GO" id="GO:0015288">
    <property type="term" value="F:porin activity"/>
    <property type="evidence" value="ECO:0007669"/>
    <property type="project" value="UniProtKB-KW"/>
</dbReference>
<evidence type="ECO:0000256" key="1">
    <source>
        <dbReference type="ARBA" id="ARBA00004571"/>
    </source>
</evidence>
<evidence type="ECO:0000256" key="5">
    <source>
        <dbReference type="ARBA" id="ARBA00022597"/>
    </source>
</evidence>
<evidence type="ECO:0000256" key="3">
    <source>
        <dbReference type="ARBA" id="ARBA00022448"/>
    </source>
</evidence>
<dbReference type="Gene3D" id="3.30.1950.10">
    <property type="entry name" value="wza like domain"/>
    <property type="match status" value="1"/>
</dbReference>
<evidence type="ECO:0000256" key="8">
    <source>
        <dbReference type="ARBA" id="ARBA00023047"/>
    </source>
</evidence>
<evidence type="ECO:0000256" key="4">
    <source>
        <dbReference type="ARBA" id="ARBA00022452"/>
    </source>
</evidence>
<evidence type="ECO:0000256" key="15">
    <source>
        <dbReference type="SAM" id="SignalP"/>
    </source>
</evidence>
<dbReference type="PANTHER" id="PTHR33619">
    <property type="entry name" value="POLYSACCHARIDE EXPORT PROTEIN GFCE-RELATED"/>
    <property type="match status" value="1"/>
</dbReference>
<evidence type="ECO:0000313" key="20">
    <source>
        <dbReference type="Proteomes" id="UP000518288"/>
    </source>
</evidence>
<evidence type="ECO:0000256" key="14">
    <source>
        <dbReference type="ARBA" id="ARBA00023288"/>
    </source>
</evidence>
<dbReference type="NCBIfam" id="TIGR03028">
    <property type="entry name" value="EpsE"/>
    <property type="match status" value="1"/>
</dbReference>
<dbReference type="InterPro" id="IPR017478">
    <property type="entry name" value="Polysacc_export_EpsE"/>
</dbReference>
<dbReference type="Proteomes" id="UP000518288">
    <property type="component" value="Unassembled WGS sequence"/>
</dbReference>
<keyword evidence="3" id="KW-0813">Transport</keyword>
<proteinExistence type="inferred from homology"/>
<keyword evidence="11" id="KW-0472">Membrane</keyword>
<evidence type="ECO:0000313" key="19">
    <source>
        <dbReference type="EMBL" id="NYG31339.1"/>
    </source>
</evidence>
<evidence type="ECO:0000256" key="13">
    <source>
        <dbReference type="ARBA" id="ARBA00023237"/>
    </source>
</evidence>
<comment type="similarity">
    <text evidence="2">Belongs to the BexD/CtrA/VexA family.</text>
</comment>
<dbReference type="AlphaFoldDB" id="A0A7Y9QVC5"/>
<dbReference type="GO" id="GO:0006811">
    <property type="term" value="P:monoatomic ion transport"/>
    <property type="evidence" value="ECO:0007669"/>
    <property type="project" value="UniProtKB-KW"/>
</dbReference>
<comment type="caution">
    <text evidence="19">The sequence shown here is derived from an EMBL/GenBank/DDBJ whole genome shotgun (WGS) entry which is preliminary data.</text>
</comment>
<keyword evidence="9" id="KW-0406">Ion transport</keyword>
<organism evidence="19 20">
    <name type="scientific">Sphaerotilus montanus</name>
    <dbReference type="NCBI Taxonomy" id="522889"/>
    <lineage>
        <taxon>Bacteria</taxon>
        <taxon>Pseudomonadati</taxon>
        <taxon>Pseudomonadota</taxon>
        <taxon>Betaproteobacteria</taxon>
        <taxon>Burkholderiales</taxon>
        <taxon>Sphaerotilaceae</taxon>
        <taxon>Sphaerotilus</taxon>
    </lineage>
</organism>
<keyword evidence="14" id="KW-0449">Lipoprotein</keyword>
<dbReference type="EMBL" id="JACCFH010000001">
    <property type="protein sequence ID" value="NYG31339.1"/>
    <property type="molecule type" value="Genomic_DNA"/>
</dbReference>
<evidence type="ECO:0000256" key="10">
    <source>
        <dbReference type="ARBA" id="ARBA00023114"/>
    </source>
</evidence>
<feature type="domain" description="SLBB" evidence="18">
    <location>
        <begin position="121"/>
        <end position="201"/>
    </location>
</feature>
<evidence type="ECO:0000259" key="18">
    <source>
        <dbReference type="Pfam" id="PF22461"/>
    </source>
</evidence>
<dbReference type="GO" id="GO:0046930">
    <property type="term" value="C:pore complex"/>
    <property type="evidence" value="ECO:0007669"/>
    <property type="project" value="UniProtKB-KW"/>
</dbReference>
<name>A0A7Y9QVC5_9BURK</name>
<keyword evidence="5" id="KW-0762">Sugar transport</keyword>
<keyword evidence="12" id="KW-0564">Palmitate</keyword>
<sequence length="281" mass="30548">MMLTTHTTSFPSARLFQRVLFAFLTLLAPVLAWAQVSDAQRDYVLGAGDVIRVSVYQNADLTLETRVAESGSISFPLLGQIRLGGLTVPKAEKVIADGLRNGNFVRQPQVSILVTQVRGNQASVLGMVNRPGRFPIEQTGMRLSELLATAGGIAQGGSDLVTLIGIRDGRPLRVVIDLPNLFTASAKTNDPVISNGDTVYVDRMPMVYIYGEVQRPGAMRLEREMTVIQALATGGGLTQRGTEKGLRVHRRNADGKVEILQPGMNDPMKDGDVIYVRESLF</sequence>
<dbReference type="InterPro" id="IPR054765">
    <property type="entry name" value="SLBB_dom"/>
</dbReference>
<evidence type="ECO:0000256" key="2">
    <source>
        <dbReference type="ARBA" id="ARBA00009450"/>
    </source>
</evidence>
<dbReference type="Pfam" id="PF22461">
    <property type="entry name" value="SLBB_2"/>
    <property type="match status" value="1"/>
</dbReference>
<feature type="chain" id="PRO_5030755026" evidence="15">
    <location>
        <begin position="35"/>
        <end position="281"/>
    </location>
</feature>
<evidence type="ECO:0000256" key="12">
    <source>
        <dbReference type="ARBA" id="ARBA00023139"/>
    </source>
</evidence>
<keyword evidence="7 15" id="KW-0732">Signal</keyword>
<evidence type="ECO:0000259" key="16">
    <source>
        <dbReference type="Pfam" id="PF02563"/>
    </source>
</evidence>
<dbReference type="InterPro" id="IPR003715">
    <property type="entry name" value="Poly_export_N"/>
</dbReference>
<accession>A0A7Y9QVC5</accession>
<dbReference type="InterPro" id="IPR019554">
    <property type="entry name" value="Soluble_ligand-bd"/>
</dbReference>
<dbReference type="PANTHER" id="PTHR33619:SF3">
    <property type="entry name" value="POLYSACCHARIDE EXPORT PROTEIN GFCE-RELATED"/>
    <property type="match status" value="1"/>
</dbReference>
<dbReference type="Gene3D" id="3.10.560.10">
    <property type="entry name" value="Outer membrane lipoprotein wza domain like"/>
    <property type="match status" value="2"/>
</dbReference>
<evidence type="ECO:0000259" key="17">
    <source>
        <dbReference type="Pfam" id="PF10531"/>
    </source>
</evidence>
<dbReference type="GO" id="GO:0015159">
    <property type="term" value="F:polysaccharide transmembrane transporter activity"/>
    <property type="evidence" value="ECO:0007669"/>
    <property type="project" value="InterPro"/>
</dbReference>
<dbReference type="RefSeq" id="WP_246332441.1">
    <property type="nucleotide sequence ID" value="NZ_CAXYYM010000021.1"/>
</dbReference>
<keyword evidence="6" id="KW-0812">Transmembrane</keyword>
<keyword evidence="4" id="KW-1134">Transmembrane beta strand</keyword>
<comment type="subcellular location">
    <subcellularLocation>
        <location evidence="1">Cell outer membrane</location>
        <topology evidence="1">Multi-pass membrane protein</topology>
    </subcellularLocation>
</comment>
<feature type="signal peptide" evidence="15">
    <location>
        <begin position="1"/>
        <end position="34"/>
    </location>
</feature>
<gene>
    <name evidence="19" type="ORF">BDD16_000325</name>
</gene>
<evidence type="ECO:0000256" key="6">
    <source>
        <dbReference type="ARBA" id="ARBA00022692"/>
    </source>
</evidence>
<evidence type="ECO:0000256" key="11">
    <source>
        <dbReference type="ARBA" id="ARBA00023136"/>
    </source>
</evidence>
<dbReference type="Pfam" id="PF10531">
    <property type="entry name" value="SLBB"/>
    <property type="match status" value="1"/>
</dbReference>
<protein>
    <submittedName>
        <fullName evidence="19">Polysaccharide export outer membrane protein</fullName>
    </submittedName>
</protein>
<keyword evidence="20" id="KW-1185">Reference proteome</keyword>